<sequence>MSHFTTIQTQIKAIEPLVKALADLGFYAIEIHQIPQALYGYQGDRRSQTAEVIVRRQYIGANSNDIGFKRQPDNTFEAIISEYDRQQYSQQWIDQLTQRYAYHQLMAEAPAQGFNIESEETLEDGTIRVVVGRWV</sequence>
<dbReference type="AlphaFoldDB" id="A0A6H1TTY9"/>
<dbReference type="InterPro" id="IPR009666">
    <property type="entry name" value="Uncharacterised_Ycf35"/>
</dbReference>
<gene>
    <name evidence="1" type="ORF">HCG48_03005</name>
</gene>
<accession>A0A6H1TTY9</accession>
<dbReference type="KEGG" id="oxy:HCG48_03005"/>
<dbReference type="EMBL" id="CP051167">
    <property type="protein sequence ID" value="QIZ69676.1"/>
    <property type="molecule type" value="Genomic_DNA"/>
</dbReference>
<reference evidence="1 2" key="1">
    <citation type="submission" date="2020-04" db="EMBL/GenBank/DDBJ databases">
        <authorList>
            <person name="Basu S."/>
            <person name="Maruthanayagam V."/>
            <person name="Chakraborty S."/>
            <person name="Pramanik A."/>
            <person name="Mukherjee J."/>
            <person name="Brink B."/>
        </authorList>
    </citation>
    <scope>NUCLEOTIDE SEQUENCE [LARGE SCALE GENOMIC DNA]</scope>
    <source>
        <strain evidence="1 2">AP17</strain>
    </source>
</reference>
<evidence type="ECO:0000313" key="2">
    <source>
        <dbReference type="Proteomes" id="UP000500857"/>
    </source>
</evidence>
<organism evidence="1 2">
    <name type="scientific">Oxynema aestuarii AP17</name>
    <dbReference type="NCBI Taxonomy" id="2064643"/>
    <lineage>
        <taxon>Bacteria</taxon>
        <taxon>Bacillati</taxon>
        <taxon>Cyanobacteriota</taxon>
        <taxon>Cyanophyceae</taxon>
        <taxon>Oscillatoriophycideae</taxon>
        <taxon>Oscillatoriales</taxon>
        <taxon>Oscillatoriaceae</taxon>
        <taxon>Oxynema</taxon>
        <taxon>Oxynema aestuarii</taxon>
    </lineage>
</organism>
<dbReference type="RefSeq" id="WP_168567833.1">
    <property type="nucleotide sequence ID" value="NZ_CP051167.1"/>
</dbReference>
<dbReference type="Proteomes" id="UP000500857">
    <property type="component" value="Chromosome"/>
</dbReference>
<proteinExistence type="predicted"/>
<name>A0A6H1TTY9_9CYAN</name>
<dbReference type="Pfam" id="PF06868">
    <property type="entry name" value="DUF1257"/>
    <property type="match status" value="1"/>
</dbReference>
<evidence type="ECO:0000313" key="1">
    <source>
        <dbReference type="EMBL" id="QIZ69676.1"/>
    </source>
</evidence>
<keyword evidence="2" id="KW-1185">Reference proteome</keyword>
<dbReference type="PANTHER" id="PTHR39638:SF2">
    <property type="entry name" value="YCF35"/>
    <property type="match status" value="1"/>
</dbReference>
<protein>
    <submittedName>
        <fullName evidence="1">DUF1257 domain-containing protein</fullName>
    </submittedName>
</protein>
<dbReference type="PANTHER" id="PTHR39638">
    <property type="entry name" value="YCF35"/>
    <property type="match status" value="1"/>
</dbReference>